<feature type="region of interest" description="Disordered" evidence="1">
    <location>
        <begin position="906"/>
        <end position="948"/>
    </location>
</feature>
<reference evidence="2" key="2">
    <citation type="submission" date="2023-03" db="EMBL/GenBank/DDBJ databases">
        <authorList>
            <person name="Inwood S.N."/>
            <person name="Skelly J.G."/>
            <person name="Guhlin J."/>
            <person name="Harrop T.W.R."/>
            <person name="Goldson S.G."/>
            <person name="Dearden P.K."/>
        </authorList>
    </citation>
    <scope>NUCLEOTIDE SEQUENCE</scope>
    <source>
        <strain evidence="2">Lincoln</strain>
        <tissue evidence="2">Whole body</tissue>
    </source>
</reference>
<feature type="region of interest" description="Disordered" evidence="1">
    <location>
        <begin position="1207"/>
        <end position="1257"/>
    </location>
</feature>
<protein>
    <submittedName>
        <fullName evidence="2">Uncharacterized protein</fullName>
    </submittedName>
</protein>
<gene>
    <name evidence="2" type="ORF">PV327_004495</name>
</gene>
<keyword evidence="3" id="KW-1185">Reference proteome</keyword>
<dbReference type="EMBL" id="JAQQBR010001832">
    <property type="protein sequence ID" value="KAK0167048.1"/>
    <property type="molecule type" value="Genomic_DNA"/>
</dbReference>
<accession>A0AA39KMK2</accession>
<feature type="compositionally biased region" description="Acidic residues" evidence="1">
    <location>
        <begin position="1216"/>
        <end position="1249"/>
    </location>
</feature>
<proteinExistence type="predicted"/>
<dbReference type="Proteomes" id="UP001168972">
    <property type="component" value="Unassembled WGS sequence"/>
</dbReference>
<evidence type="ECO:0000256" key="1">
    <source>
        <dbReference type="SAM" id="MobiDB-lite"/>
    </source>
</evidence>
<feature type="compositionally biased region" description="Basic and acidic residues" evidence="1">
    <location>
        <begin position="906"/>
        <end position="923"/>
    </location>
</feature>
<name>A0AA39KMK2_MICHY</name>
<reference evidence="2" key="1">
    <citation type="journal article" date="2023" name="bioRxiv">
        <title>Scaffold-level genome assemblies of two parasitoid biocontrol wasps reveal the parthenogenesis mechanism and an associated novel virus.</title>
        <authorList>
            <person name="Inwood S."/>
            <person name="Skelly J."/>
            <person name="Guhlin J."/>
            <person name="Harrop T."/>
            <person name="Goldson S."/>
            <person name="Dearden P."/>
        </authorList>
    </citation>
    <scope>NUCLEOTIDE SEQUENCE</scope>
    <source>
        <strain evidence="2">Lincoln</strain>
        <tissue evidence="2">Whole body</tissue>
    </source>
</reference>
<feature type="compositionally biased region" description="Acidic residues" evidence="1">
    <location>
        <begin position="924"/>
        <end position="944"/>
    </location>
</feature>
<organism evidence="2 3">
    <name type="scientific">Microctonus hyperodae</name>
    <name type="common">Parasitoid wasp</name>
    <dbReference type="NCBI Taxonomy" id="165561"/>
    <lineage>
        <taxon>Eukaryota</taxon>
        <taxon>Metazoa</taxon>
        <taxon>Ecdysozoa</taxon>
        <taxon>Arthropoda</taxon>
        <taxon>Hexapoda</taxon>
        <taxon>Insecta</taxon>
        <taxon>Pterygota</taxon>
        <taxon>Neoptera</taxon>
        <taxon>Endopterygota</taxon>
        <taxon>Hymenoptera</taxon>
        <taxon>Apocrita</taxon>
        <taxon>Ichneumonoidea</taxon>
        <taxon>Braconidae</taxon>
        <taxon>Euphorinae</taxon>
        <taxon>Microctonus</taxon>
    </lineage>
</organism>
<dbReference type="Gene3D" id="3.90.70.120">
    <property type="match status" value="4"/>
</dbReference>
<evidence type="ECO:0000313" key="3">
    <source>
        <dbReference type="Proteomes" id="UP001168972"/>
    </source>
</evidence>
<dbReference type="PANTHER" id="PTHR40552">
    <property type="entry name" value="AT05186P-RELATED"/>
    <property type="match status" value="1"/>
</dbReference>
<evidence type="ECO:0000313" key="2">
    <source>
        <dbReference type="EMBL" id="KAK0167048.1"/>
    </source>
</evidence>
<dbReference type="PANTHER" id="PTHR40552:SF6">
    <property type="entry name" value="FI09606P-RELATED"/>
    <property type="match status" value="1"/>
</dbReference>
<comment type="caution">
    <text evidence="2">The sequence shown here is derived from an EMBL/GenBank/DDBJ whole genome shotgun (WGS) entry which is preliminary data.</text>
</comment>
<sequence length="2527" mass="290867">MVKSKETSEWLKELANCEKVIPNEEVSALGKITSVIDNVEENVSSDDEVDEDLEADSQRLNEILGLPSDTYSLTRIMPNLPECMKYSVRSGLTHMNMNKFSPFSRGLQGAAIAIAAYATTELIKARKWNESVIDQIIEDGDTYYCESYKQYDTSDRRLFGIDKLNKSLNIQKSHKVHVHIDDAAYTGVFNSKNPTEMHLVKALELFFQKYNSGLLTSPSLNIFIWRERKFFYIFDAQGRCDENLLPDDLHGYAKLIFLHDLAGVYFIILEKSNVTDEHFVLYPIIIGGVSRIIEADPNELGIIIGEPQRRPSGYNIHGLRALIRGTFHMMHDSVPEIIRGHAHLIIAIVAIIYSRLIHANKWTTAIIDLIFNQSHIYFVDFVRVIEKKIDDNFNLDIDDLLGDIFLGVYAAKVKIQSNIIPGEGKKGKGKGKGKGKITLNSGLVEFFEEHQSAILEVKKIFYAVWKDGDKYYFFDPFACDNEGFRVDSTDVESIEKYKFATSCVTMNSTIDEVIETILENTGSSEKDPFILHGAQVLYVKTGSDFQGSPYTVIYREKKTNRRPLPSPLPSFTSEQLDERGIKVDIIPKPRIYSDKRKTEASQYPELMKDINDYMMKDNEFIMDNDEGTEKIKGYKILNPHRIILHGIKNCLDDNIDDALCGRQGLSIAICAIAQSKLKHPSEWRNFDVDKIIELGNKMHYNLMQHVNSNLINDNEEEDEDDEEDANNNKTIGMDIKKIIDVSTLPSEIKFDENIIKLKKKKSIAQGDADPIVNLGEALDQYFSKYDELILENKQLMYGIWKMNGYFFLFNPYGGDEEGWRLYNYPASFIVTDTINELVDVLYGIIEFNDRKFHIHFLYIESIGSKKFMTTYSNKVPESETEKYHTLFLPLTDNDLSVLKIETNKIQEKKSRDGENEDDKKKTEEESENEDVTETDDEEEVEDENIERINVEEKSELTLVDALMEIEEKERLDAPSQLNLFLLTTNTNLEDEVVDTTAKEALEYERLKYNHPPPYVLPPKRVLALLLAAKKASKSISSLVSCFSVDSKLAVKIDFPPNEKDNAPTINNVNGQEKSKIIKLPPRKYLYSRILPIGFTPLRAINEKFIHNEKGDGEQSDEMKKENSQSPQGIYYIEEAPELFEGVRIAPTILPLGPVIKTPLPQKKTKPLMEKKKRRCKLTEVERKNELLDKVVCNTEDILFDMIFAKLPPKNKKNEDPGTEENDDDDDDDNDEGDEKEAEEAEEEEDENDEEREKLIESSSDEVLIEEANYNTDKLMNKVKSPPEFVGFHETIANHRIISANIKLKERNISEDYHFKICYFAGILCILAKTKIEVNKFRSSLLDELIILANKIYKRTGSLRYKERRSINNIELRGISFNIIMKQTVYADPENHEPDALPNMLKKYLEKHSSGILVFSNASFAFWCVDDAYYYLFDPYTCDESGRISENGNGCLLEFTNMNDLIEKIEQHSGVAINKPYRIHTLFIAHIEELNEQKKLIKVKKINKKIENNVENEEKEKRDEIKPILNEIESIPKRKTSLIELSDWLNEKNKIPYEFNINLPGFAPLINVNASVLEVVVIENDITRSILAPFKSIIETPRKKTENPLELPRRKPFDRKFNEHSILSQPLDLCIMAWSCVHEPTVWGVRTIRGIYDASQDLAYDSLLSAEDTTVSNMIDGVLNEFDIANYRFHVIFAPMHSGKLYSNEGWNLAMSLKKIFDTPIYTGALISCGKAHIGVMKIQMNFYAWWSVTGTKNIRIITTQIMEDFLKLIIQQIDETDEIEFKIRVITISYAKKLDPDCCDIKGLHEPTAATSLPQIHRKQAPLYNLEALFRPVIPNAKPIFILGTAALQQYELIKEPRIKRCYFVAILAVMVKRDIMQSLMPSMIDKIMRVAEDLYREFNDPKYHTEHILRNVTVMNRIFDFRDVASPLYKFKENIVTKTDDFYLLVKKKLQQHFHKHSHGIIQFTNCCYGFWYSQSTTFYYYFDPYQCNNKGERVFKNGYGCLGIFSSLSQLVESMMLNRTSNTTGFFIHNIHVESINVVPSRKFIEDPMWIYLDYHWCASHAPLNARKRRKKKSSQLNDLDNEGFKSKNRERYSWNHYIIEIPNLIYSIWGTLGAYDKRFGERAGKNRIAIAVAVLAMQHLCHPSKWSAAILDSAVICGDCYFTESLKSAAKRGAKYTNTFNLQPHFKVFPHIWQIEYGAKMYGMLYGGNNRTTLATTLKLAIEQSKNILIECGEITLGVLFADDGYYAADPCWTGPPLFEQNHGALYVLRCRNLNTLVYTLIKMINTNQRLEFTVTPVEFYFKHELCVTANERNRTMKKRIFSDTIESQPSDVVALKPLVCGAIAVADNDVYLEYRKKVELGIECGEFLENPPMSSPIAQLDEGIMRNLMISTQWHKNIGQVTRCKRLQSPLDSMALQHEHEKYHNVNAVTQQLSYNSSVEELFDICDDYPRTIDFLNDKCVVKSMKPLTKRNIKSDLPSSNPLDCLPPREFILRQSEKEFKRQIDDMASDSYKIYKHKIDDND</sequence>